<evidence type="ECO:0000313" key="2">
    <source>
        <dbReference type="Proteomes" id="UP000694044"/>
    </source>
</evidence>
<dbReference type="Proteomes" id="UP000694044">
    <property type="component" value="Unassembled WGS sequence"/>
</dbReference>
<keyword evidence="2" id="KW-1185">Reference proteome</keyword>
<sequence length="396" mass="45061">MVSRGGPFQTLKLTVEERQLCHDRAFLLLDRTLRSYDERDGQAGDGRPSSPRHHANLDSTRWKLLKTQTDASLYTARRTRTLQDQNLLGGEWENPVVALTAGTIRGDLDEVMLGLETPDSSSFRARAQLFTKQRVDCAVLTELLGPTDIDPFRFLGVMWMVYEYKWPIKPMVKPRDFVTLTATGTMTRANGEWIGYEIAQPARLPHCPPLPGPTIRGKVMYAAIFKQQEPGVVDVFVTTYVETQGVILDKLVASITWKATIGFWDAPQLAEVKKLQWCIANCRSERQKEQQRASSSVVGVCKACHDRWRMEKQLRTGRHESEDESSCVLCASPTCYKCRVERTLKVVDRENSARLADQLVLVCQPCWMFVQKLRPTDIAKLSRKQRLRQQCAIELS</sequence>
<evidence type="ECO:0008006" key="3">
    <source>
        <dbReference type="Google" id="ProtNLM"/>
    </source>
</evidence>
<comment type="caution">
    <text evidence="1">The sequence shown here is derived from an EMBL/GenBank/DDBJ whole genome shotgun (WGS) entry which is preliminary data.</text>
</comment>
<dbReference type="InterPro" id="IPR052727">
    <property type="entry name" value="Rab4/Rab5_effector"/>
</dbReference>
<name>A0A8T1VNE9_9STRA</name>
<organism evidence="1 2">
    <name type="scientific">Phytophthora pseudosyringae</name>
    <dbReference type="NCBI Taxonomy" id="221518"/>
    <lineage>
        <taxon>Eukaryota</taxon>
        <taxon>Sar</taxon>
        <taxon>Stramenopiles</taxon>
        <taxon>Oomycota</taxon>
        <taxon>Peronosporomycetes</taxon>
        <taxon>Peronosporales</taxon>
        <taxon>Peronosporaceae</taxon>
        <taxon>Phytophthora</taxon>
    </lineage>
</organism>
<accession>A0A8T1VNE9</accession>
<evidence type="ECO:0000313" key="1">
    <source>
        <dbReference type="EMBL" id="KAG7381600.1"/>
    </source>
</evidence>
<dbReference type="PANTHER" id="PTHR13510">
    <property type="entry name" value="FYVE-FINGER-CONTAINING RAB5 EFFECTOR PROTEIN RABENOSYN-5-RELATED"/>
    <property type="match status" value="1"/>
</dbReference>
<dbReference type="PANTHER" id="PTHR13510:SF44">
    <property type="entry name" value="RABENOSYN-5"/>
    <property type="match status" value="1"/>
</dbReference>
<dbReference type="AlphaFoldDB" id="A0A8T1VNE9"/>
<dbReference type="EMBL" id="JAGDFM010000238">
    <property type="protein sequence ID" value="KAG7381600.1"/>
    <property type="molecule type" value="Genomic_DNA"/>
</dbReference>
<protein>
    <recommendedName>
        <fullName evidence="3">START domain-containing protein</fullName>
    </recommendedName>
</protein>
<reference evidence="1" key="1">
    <citation type="submission" date="2021-02" db="EMBL/GenBank/DDBJ databases">
        <authorList>
            <person name="Palmer J.M."/>
        </authorList>
    </citation>
    <scope>NUCLEOTIDE SEQUENCE</scope>
    <source>
        <strain evidence="1">SCRP734</strain>
    </source>
</reference>
<proteinExistence type="predicted"/>
<dbReference type="OrthoDB" id="96206at2759"/>
<gene>
    <name evidence="1" type="ORF">PHYPSEUDO_005804</name>
</gene>